<dbReference type="Proteomes" id="UP001141950">
    <property type="component" value="Unassembled WGS sequence"/>
</dbReference>
<feature type="transmembrane region" description="Helical" evidence="1">
    <location>
        <begin position="134"/>
        <end position="155"/>
    </location>
</feature>
<keyword evidence="1" id="KW-0472">Membrane</keyword>
<evidence type="ECO:0000313" key="2">
    <source>
        <dbReference type="EMBL" id="MCR2805177.1"/>
    </source>
</evidence>
<keyword evidence="1" id="KW-1133">Transmembrane helix</keyword>
<name>A0A9X2SBP7_9BACL</name>
<evidence type="ECO:0000313" key="3">
    <source>
        <dbReference type="Proteomes" id="UP001141950"/>
    </source>
</evidence>
<gene>
    <name evidence="2" type="ORF">NQZ67_14920</name>
</gene>
<keyword evidence="3" id="KW-1185">Reference proteome</keyword>
<organism evidence="2 3">
    <name type="scientific">Paenibacillus soyae</name>
    <dbReference type="NCBI Taxonomy" id="2969249"/>
    <lineage>
        <taxon>Bacteria</taxon>
        <taxon>Bacillati</taxon>
        <taxon>Bacillota</taxon>
        <taxon>Bacilli</taxon>
        <taxon>Bacillales</taxon>
        <taxon>Paenibacillaceae</taxon>
        <taxon>Paenibacillus</taxon>
    </lineage>
</organism>
<dbReference type="EMBL" id="JANIPJ010000010">
    <property type="protein sequence ID" value="MCR2805177.1"/>
    <property type="molecule type" value="Genomic_DNA"/>
</dbReference>
<keyword evidence="1" id="KW-0812">Transmembrane</keyword>
<evidence type="ECO:0000256" key="1">
    <source>
        <dbReference type="SAM" id="Phobius"/>
    </source>
</evidence>
<feature type="transmembrane region" description="Helical" evidence="1">
    <location>
        <begin position="7"/>
        <end position="27"/>
    </location>
</feature>
<dbReference type="AlphaFoldDB" id="A0A9X2SBP7"/>
<reference evidence="2" key="1">
    <citation type="submission" date="2022-08" db="EMBL/GenBank/DDBJ databases">
        <title>The genomic sequence of strain Paenibacillus sp. SCIV0701.</title>
        <authorList>
            <person name="Zhao H."/>
        </authorList>
    </citation>
    <scope>NUCLEOTIDE SEQUENCE</scope>
    <source>
        <strain evidence="2">SCIV0701</strain>
    </source>
</reference>
<sequence length="256" mass="27719">MLLRKALSAYLTSFAIVIYYSLLLTGADHPDMFPRFGELMQWISFISLYVFPIVLLYGSLVSMAMDFVTRRWVRNGSTARMLASCAGHMLFGALFALPFGSTGFILSCAAGALLFFGADRLLETVFARGWRKPAITIAIAVPIAAIAGLGFFSSLGDGPGEQAPFTEADAVAFATDGQGTVTDVFPKQAGSAQTVLSGYTVTRETSVVTTGREKYEVTFREQWNKDGQDEGSRWFTYVVTRRGMASKGSGGDAPPY</sequence>
<comment type="caution">
    <text evidence="2">The sequence shown here is derived from an EMBL/GenBank/DDBJ whole genome shotgun (WGS) entry which is preliminary data.</text>
</comment>
<feature type="transmembrane region" description="Helical" evidence="1">
    <location>
        <begin position="39"/>
        <end position="58"/>
    </location>
</feature>
<protein>
    <submittedName>
        <fullName evidence="2">Uncharacterized protein</fullName>
    </submittedName>
</protein>
<proteinExistence type="predicted"/>
<accession>A0A9X2SBP7</accession>
<dbReference type="RefSeq" id="WP_257447172.1">
    <property type="nucleotide sequence ID" value="NZ_JANIPJ010000010.1"/>
</dbReference>